<feature type="transmembrane region" description="Helical" evidence="1">
    <location>
        <begin position="319"/>
        <end position="338"/>
    </location>
</feature>
<accession>X5EDQ4</accession>
<dbReference type="HOGENOM" id="CLU_701537_0_0_11"/>
<keyword evidence="1" id="KW-1133">Transmembrane helix</keyword>
<sequence length="393" mass="42569">MNATTMRSPWERLRADRPPSTTLVFLLLIVVMAFLTSSTLVQFHRGWQPWPAVTGGVFFPALSVLMLLPNPARYRVVGLSMRRWVVDHGMLVALVAVIHLAWPVWAVARPVDDAEQVPVWMPVLPAVAILGVVVLVLCHHRHVLSGRVVGTGARFSGMPLHYRVFLARRGPVAWRTVYQPVGLTALVTVAFLSGWMLYDEGDNQIVTGAFLAAALATAPVAAASRETANAIGMTRRSWVRHTLTAISVPQGVVGVIAAFVQVEASGTMPLSSFIGGSVNPIYSAEPLQLSLYAVVVVVTAFIGSAFAVSVSYEDWGTAIMWLIFFNILVGLVAVFGFTSSAGPWPGIAAVVVSALLARYLVKYAVRRTLLGQPHWTMTSIIGGPRKRRNRLGS</sequence>
<dbReference type="KEGG" id="cgy:CGLY_15470"/>
<name>X5EDQ4_9CORY</name>
<dbReference type="STRING" id="1404245.CGLY_15470"/>
<evidence type="ECO:0000313" key="2">
    <source>
        <dbReference type="EMBL" id="AHW65530.1"/>
    </source>
</evidence>
<feature type="transmembrane region" description="Helical" evidence="1">
    <location>
        <begin position="204"/>
        <end position="222"/>
    </location>
</feature>
<evidence type="ECO:0000313" key="3">
    <source>
        <dbReference type="Proteomes" id="UP000023703"/>
    </source>
</evidence>
<keyword evidence="1" id="KW-0812">Transmembrane</keyword>
<reference evidence="2 3" key="1">
    <citation type="journal article" date="2015" name="Int. J. Syst. Evol. Microbiol.">
        <title>Revisiting Corynebacterium glyciniphilum (ex Kubota et al., 1972) sp. nov., nom. rev., isolated from putrefied banana.</title>
        <authorList>
            <person name="Al-Dilaimi A."/>
            <person name="Bednarz H."/>
            <person name="Lomker A."/>
            <person name="Niehaus K."/>
            <person name="Kalinowski J."/>
            <person name="Ruckert C."/>
        </authorList>
    </citation>
    <scope>NUCLEOTIDE SEQUENCE [LARGE SCALE GENOMIC DNA]</scope>
    <source>
        <strain evidence="2">AJ 3170</strain>
    </source>
</reference>
<feature type="transmembrane region" description="Helical" evidence="1">
    <location>
        <begin position="243"/>
        <end position="262"/>
    </location>
</feature>
<dbReference type="OrthoDB" id="4397339at2"/>
<dbReference type="Proteomes" id="UP000023703">
    <property type="component" value="Chromosome"/>
</dbReference>
<feature type="transmembrane region" description="Helical" evidence="1">
    <location>
        <begin position="89"/>
        <end position="107"/>
    </location>
</feature>
<dbReference type="RefSeq" id="WP_038550552.1">
    <property type="nucleotide sequence ID" value="NZ_CP006842.1"/>
</dbReference>
<keyword evidence="3" id="KW-1185">Reference proteome</keyword>
<keyword evidence="1" id="KW-0472">Membrane</keyword>
<evidence type="ECO:0000256" key="1">
    <source>
        <dbReference type="SAM" id="Phobius"/>
    </source>
</evidence>
<protein>
    <submittedName>
        <fullName evidence="2">Putative membrane protein</fullName>
    </submittedName>
</protein>
<feature type="transmembrane region" description="Helical" evidence="1">
    <location>
        <begin position="21"/>
        <end position="43"/>
    </location>
</feature>
<feature type="transmembrane region" description="Helical" evidence="1">
    <location>
        <begin position="344"/>
        <end position="361"/>
    </location>
</feature>
<dbReference type="EMBL" id="CP006842">
    <property type="protein sequence ID" value="AHW65530.1"/>
    <property type="molecule type" value="Genomic_DNA"/>
</dbReference>
<organism evidence="2 3">
    <name type="scientific">Corynebacterium glyciniphilum AJ 3170</name>
    <dbReference type="NCBI Taxonomy" id="1404245"/>
    <lineage>
        <taxon>Bacteria</taxon>
        <taxon>Bacillati</taxon>
        <taxon>Actinomycetota</taxon>
        <taxon>Actinomycetes</taxon>
        <taxon>Mycobacteriales</taxon>
        <taxon>Corynebacteriaceae</taxon>
        <taxon>Corynebacterium</taxon>
    </lineage>
</organism>
<proteinExistence type="predicted"/>
<gene>
    <name evidence="2" type="ORF">CGLY_15470</name>
</gene>
<feature type="transmembrane region" description="Helical" evidence="1">
    <location>
        <begin position="49"/>
        <end position="68"/>
    </location>
</feature>
<feature type="transmembrane region" description="Helical" evidence="1">
    <location>
        <begin position="119"/>
        <end position="138"/>
    </location>
</feature>
<dbReference type="AlphaFoldDB" id="X5EDQ4"/>
<feature type="transmembrane region" description="Helical" evidence="1">
    <location>
        <begin position="177"/>
        <end position="198"/>
    </location>
</feature>
<feature type="transmembrane region" description="Helical" evidence="1">
    <location>
        <begin position="289"/>
        <end position="312"/>
    </location>
</feature>